<dbReference type="Proteomes" id="UP000784294">
    <property type="component" value="Unassembled WGS sequence"/>
</dbReference>
<sequence length="135" mass="15119">VWEAVSTASGQRVWETRKGTQEGPFVRSPNGARLLPTKRSIRALGRMPESRYPRVILSVRMCVCGCRPASRRLSPLHLTGLLIWTVGQFGWSGLSERLVSRGRGEDDPHPIPLARRYDLPVSMVVTRTDERALNA</sequence>
<evidence type="ECO:0000313" key="2">
    <source>
        <dbReference type="Proteomes" id="UP000784294"/>
    </source>
</evidence>
<proteinExistence type="predicted"/>
<reference evidence="1" key="1">
    <citation type="submission" date="2018-11" db="EMBL/GenBank/DDBJ databases">
        <authorList>
            <consortium name="Pathogen Informatics"/>
        </authorList>
    </citation>
    <scope>NUCLEOTIDE SEQUENCE</scope>
</reference>
<gene>
    <name evidence="1" type="ORF">PXEA_LOCUS18560</name>
</gene>
<keyword evidence="2" id="KW-1185">Reference proteome</keyword>
<organism evidence="1 2">
    <name type="scientific">Protopolystoma xenopodis</name>
    <dbReference type="NCBI Taxonomy" id="117903"/>
    <lineage>
        <taxon>Eukaryota</taxon>
        <taxon>Metazoa</taxon>
        <taxon>Spiralia</taxon>
        <taxon>Lophotrochozoa</taxon>
        <taxon>Platyhelminthes</taxon>
        <taxon>Monogenea</taxon>
        <taxon>Polyopisthocotylea</taxon>
        <taxon>Polystomatidea</taxon>
        <taxon>Polystomatidae</taxon>
        <taxon>Protopolystoma</taxon>
    </lineage>
</organism>
<evidence type="ECO:0000313" key="1">
    <source>
        <dbReference type="EMBL" id="VEL25120.1"/>
    </source>
</evidence>
<name>A0A3S5CIW2_9PLAT</name>
<dbReference type="EMBL" id="CAAALY010071778">
    <property type="protein sequence ID" value="VEL25120.1"/>
    <property type="molecule type" value="Genomic_DNA"/>
</dbReference>
<accession>A0A3S5CIW2</accession>
<comment type="caution">
    <text evidence="1">The sequence shown here is derived from an EMBL/GenBank/DDBJ whole genome shotgun (WGS) entry which is preliminary data.</text>
</comment>
<protein>
    <submittedName>
        <fullName evidence="1">Uncharacterized protein</fullName>
    </submittedName>
</protein>
<feature type="non-terminal residue" evidence="1">
    <location>
        <position position="1"/>
    </location>
</feature>
<dbReference type="AlphaFoldDB" id="A0A3S5CIW2"/>